<dbReference type="PANTHER" id="PTHR13520">
    <property type="entry name" value="RAD50-INTERACTING PROTEIN 1 RINT-1"/>
    <property type="match status" value="1"/>
</dbReference>
<proteinExistence type="predicted"/>
<evidence type="ECO:0000313" key="2">
    <source>
        <dbReference type="Proteomes" id="UP000298327"/>
    </source>
</evidence>
<reference evidence="1 2" key="1">
    <citation type="submission" date="2019-02" db="EMBL/GenBank/DDBJ databases">
        <title>Genome sequencing of the rare red list fungi Dentipellis fragilis.</title>
        <authorList>
            <person name="Buettner E."/>
            <person name="Kellner H."/>
        </authorList>
    </citation>
    <scope>NUCLEOTIDE SEQUENCE [LARGE SCALE GENOMIC DNA]</scope>
    <source>
        <strain evidence="1 2">DSM 105465</strain>
    </source>
</reference>
<dbReference type="GO" id="GO:0006888">
    <property type="term" value="P:endoplasmic reticulum to Golgi vesicle-mediated transport"/>
    <property type="evidence" value="ECO:0007669"/>
    <property type="project" value="InterPro"/>
</dbReference>
<dbReference type="GO" id="GO:0006890">
    <property type="term" value="P:retrograde vesicle-mediated transport, Golgi to endoplasmic reticulum"/>
    <property type="evidence" value="ECO:0007669"/>
    <property type="project" value="InterPro"/>
</dbReference>
<dbReference type="InterPro" id="IPR042042">
    <property type="entry name" value="Tip20p_domB"/>
</dbReference>
<dbReference type="EMBL" id="SEOQ01000362">
    <property type="protein sequence ID" value="TFY64757.1"/>
    <property type="molecule type" value="Genomic_DNA"/>
</dbReference>
<name>A0A4Y9YSS4_9AGAM</name>
<dbReference type="GO" id="GO:0060628">
    <property type="term" value="P:regulation of ER to Golgi vesicle-mediated transport"/>
    <property type="evidence" value="ECO:0007669"/>
    <property type="project" value="TreeGrafter"/>
</dbReference>
<dbReference type="InterPro" id="IPR007528">
    <property type="entry name" value="RINT1_Tip20"/>
</dbReference>
<sequence>MSTATLIHARLSPPDTAVAEEKALHILNNDFSQSQTTDALAAAVNDAQTRRDHLRASLSASQAELQSLISRSRASAQSHLHTAQELSLLRHSLADELESLTSELVSSMSDSDGRPTLLEDIETMHRNLKELESIKVESAVIEVQSSQAVNVSEYQALQAFVASVSKACSKVPEVTGQTNAGLRIVTFVEEVVERTWSNMKAALSSVLLSAAEPLKWPMPVDYPAVSAEDRRTFEKAFSNLLTLQDIGDKIHPSDAKPKDHDSLYAIQALVQPVSLRFKYHFDGERPTNRLDKPEWYFTHILNVSHEHRPFMETIVQKLLSSSQYQDIDAWREFTINLLPLLSRRLKRSMPALLPHPPLLAHTIYQALAFDASLKEEGFALTRTVASRSGANTEWEGVSEVVLGRKEWFERWMKGEKTFALDQYHEIISAPDAWLIADHGDENDISTVADRELRATNSARRLKALVEQVTDRYSPLPQFGQRTRFLIHVQLPLLEAYHGRISSSLDAFETLSSVFVRAVPGALGAAAGDGKDKGHFTSGVEGVMRLCKALVSAKWMAAAMEGWGEDLFFLELWTEINHRASLRARAETNPLLPDPRDSTEDTPDGTIFEELVTQFGKLVTRAEEMIVQQVCGEAESHLRPHLANQASASALPDPDAPTSDIALPPALLSALAVLSAHLSFLVRTLPQSTALALYRQIAARLATHILQRAVFYRGHQRLSAAEGRVLQGECELWVETSRQALGSAGAGSKGRVEGPWRRLLEAGR</sequence>
<dbReference type="AlphaFoldDB" id="A0A4Y9YSS4"/>
<keyword evidence="2" id="KW-1185">Reference proteome</keyword>
<dbReference type="STRING" id="205917.A0A4Y9YSS4"/>
<dbReference type="Gene3D" id="1.20.58.1420">
    <property type="entry name" value="Dsl1p vesicle tethering complex, Tip20p subunit, domain B"/>
    <property type="match status" value="1"/>
</dbReference>
<evidence type="ECO:0008006" key="3">
    <source>
        <dbReference type="Google" id="ProtNLM"/>
    </source>
</evidence>
<dbReference type="GO" id="GO:0070939">
    <property type="term" value="C:Dsl1/NZR complex"/>
    <property type="evidence" value="ECO:0007669"/>
    <property type="project" value="InterPro"/>
</dbReference>
<feature type="non-terminal residue" evidence="1">
    <location>
        <position position="763"/>
    </location>
</feature>
<evidence type="ECO:0000313" key="1">
    <source>
        <dbReference type="EMBL" id="TFY64757.1"/>
    </source>
</evidence>
<protein>
    <recommendedName>
        <fullName evidence="3">RINT-1 family protein</fullName>
    </recommendedName>
</protein>
<comment type="caution">
    <text evidence="1">The sequence shown here is derived from an EMBL/GenBank/DDBJ whole genome shotgun (WGS) entry which is preliminary data.</text>
</comment>
<dbReference type="PROSITE" id="PS51386">
    <property type="entry name" value="RINT1_TIP20"/>
    <property type="match status" value="1"/>
</dbReference>
<dbReference type="OrthoDB" id="407410at2759"/>
<organism evidence="1 2">
    <name type="scientific">Dentipellis fragilis</name>
    <dbReference type="NCBI Taxonomy" id="205917"/>
    <lineage>
        <taxon>Eukaryota</taxon>
        <taxon>Fungi</taxon>
        <taxon>Dikarya</taxon>
        <taxon>Basidiomycota</taxon>
        <taxon>Agaricomycotina</taxon>
        <taxon>Agaricomycetes</taxon>
        <taxon>Russulales</taxon>
        <taxon>Hericiaceae</taxon>
        <taxon>Dentipellis</taxon>
    </lineage>
</organism>
<dbReference type="PANTHER" id="PTHR13520:SF0">
    <property type="entry name" value="RAD50-INTERACTING PROTEIN 1"/>
    <property type="match status" value="1"/>
</dbReference>
<dbReference type="Pfam" id="PF04437">
    <property type="entry name" value="RINT1_TIP1"/>
    <property type="match status" value="1"/>
</dbReference>
<dbReference type="Proteomes" id="UP000298327">
    <property type="component" value="Unassembled WGS sequence"/>
</dbReference>
<gene>
    <name evidence="1" type="ORF">EVG20_g5839</name>
</gene>
<accession>A0A4Y9YSS4</accession>